<comment type="caution">
    <text evidence="11">The sequence shown here is derived from an EMBL/GenBank/DDBJ whole genome shotgun (WGS) entry which is preliminary data.</text>
</comment>
<keyword evidence="4" id="KW-0396">Initiation factor</keyword>
<evidence type="ECO:0000259" key="10">
    <source>
        <dbReference type="Pfam" id="PF00483"/>
    </source>
</evidence>
<protein>
    <recommendedName>
        <fullName evidence="6">Translation initiation factor eIF2B subunit gamma</fullName>
    </recommendedName>
    <alternativeName>
        <fullName evidence="7">eIF2B GDP-GTP exchange factor subunit gamma</fullName>
    </alternativeName>
</protein>
<dbReference type="OrthoDB" id="10250549at2759"/>
<evidence type="ECO:0000256" key="1">
    <source>
        <dbReference type="ARBA" id="ARBA00004514"/>
    </source>
</evidence>
<dbReference type="GO" id="GO:0005085">
    <property type="term" value="F:guanyl-nucleotide exchange factor activity"/>
    <property type="evidence" value="ECO:0007669"/>
    <property type="project" value="TreeGrafter"/>
</dbReference>
<dbReference type="Pfam" id="PF00483">
    <property type="entry name" value="NTP_transferase"/>
    <property type="match status" value="1"/>
</dbReference>
<dbReference type="InterPro" id="IPR051960">
    <property type="entry name" value="eIF2B_gamma"/>
</dbReference>
<evidence type="ECO:0000256" key="9">
    <source>
        <dbReference type="ARBA" id="ARBA00046432"/>
    </source>
</evidence>
<dbReference type="PANTHER" id="PTHR45989:SF1">
    <property type="entry name" value="TRANSLATION INITIATION FACTOR EIF-2B SUBUNIT GAMMA"/>
    <property type="match status" value="1"/>
</dbReference>
<feature type="domain" description="Nucleotidyl transferase" evidence="10">
    <location>
        <begin position="6"/>
        <end position="148"/>
    </location>
</feature>
<dbReference type="Proteomes" id="UP000015453">
    <property type="component" value="Unassembled WGS sequence"/>
</dbReference>
<keyword evidence="3" id="KW-0963">Cytoplasm</keyword>
<dbReference type="InterPro" id="IPR005835">
    <property type="entry name" value="NTP_transferase_dom"/>
</dbReference>
<gene>
    <name evidence="11" type="ORF">M569_16543</name>
</gene>
<dbReference type="InterPro" id="IPR029044">
    <property type="entry name" value="Nucleotide-diphossugar_trans"/>
</dbReference>
<evidence type="ECO:0000256" key="8">
    <source>
        <dbReference type="ARBA" id="ARBA00045373"/>
    </source>
</evidence>
<evidence type="ECO:0000256" key="6">
    <source>
        <dbReference type="ARBA" id="ARBA00044196"/>
    </source>
</evidence>
<feature type="non-terminal residue" evidence="11">
    <location>
        <position position="1"/>
    </location>
</feature>
<evidence type="ECO:0000313" key="12">
    <source>
        <dbReference type="Proteomes" id="UP000015453"/>
    </source>
</evidence>
<feature type="non-terminal residue" evidence="11">
    <location>
        <position position="251"/>
    </location>
</feature>
<dbReference type="GO" id="GO:0005829">
    <property type="term" value="C:cytosol"/>
    <property type="evidence" value="ECO:0007669"/>
    <property type="project" value="UniProtKB-SubCell"/>
</dbReference>
<reference evidence="11 12" key="1">
    <citation type="journal article" date="2013" name="BMC Genomics">
        <title>The miniature genome of a carnivorous plant Genlisea aurea contains a low number of genes and short non-coding sequences.</title>
        <authorList>
            <person name="Leushkin E.V."/>
            <person name="Sutormin R.A."/>
            <person name="Nabieva E.R."/>
            <person name="Penin A.A."/>
            <person name="Kondrashov A.S."/>
            <person name="Logacheva M.D."/>
        </authorList>
    </citation>
    <scope>NUCLEOTIDE SEQUENCE [LARGE SCALE GENOMIC DNA]</scope>
</reference>
<evidence type="ECO:0000256" key="4">
    <source>
        <dbReference type="ARBA" id="ARBA00022540"/>
    </source>
</evidence>
<dbReference type="AlphaFoldDB" id="S8DFW2"/>
<proteinExistence type="inferred from homology"/>
<dbReference type="Gene3D" id="3.90.550.10">
    <property type="entry name" value="Spore Coat Polysaccharide Biosynthesis Protein SpsA, Chain A"/>
    <property type="match status" value="1"/>
</dbReference>
<dbReference type="SUPFAM" id="SSF53448">
    <property type="entry name" value="Nucleotide-diphospho-sugar transferases"/>
    <property type="match status" value="1"/>
</dbReference>
<comment type="subunit">
    <text evidence="9">Component of the translation initiation factor 2B (eIF2B) complex which is a heterodecamer of two sets of five different subunits: alpha, beta, gamma, delta and epsilon. Subunits alpha, beta and delta comprise a regulatory subcomplex and subunits epsilon and gamma comprise a catalytic subcomplex. Within the complex, the hexameric regulatory complex resides at the center, with the two heterodimeric catalytic subcomplexes bound on opposite sides.</text>
</comment>
<keyword evidence="5" id="KW-0648">Protein biosynthesis</keyword>
<evidence type="ECO:0000256" key="2">
    <source>
        <dbReference type="ARBA" id="ARBA00007878"/>
    </source>
</evidence>
<keyword evidence="12" id="KW-1185">Reference proteome</keyword>
<dbReference type="GO" id="GO:0005851">
    <property type="term" value="C:eukaryotic translation initiation factor 2B complex"/>
    <property type="evidence" value="ECO:0007669"/>
    <property type="project" value="TreeGrafter"/>
</dbReference>
<dbReference type="PANTHER" id="PTHR45989">
    <property type="entry name" value="TRANSLATION INITIATION FACTOR EIF-2B SUBUNIT GAMMA"/>
    <property type="match status" value="1"/>
</dbReference>
<evidence type="ECO:0000256" key="5">
    <source>
        <dbReference type="ARBA" id="ARBA00022917"/>
    </source>
</evidence>
<dbReference type="EMBL" id="AUSU01009374">
    <property type="protein sequence ID" value="EPS58272.1"/>
    <property type="molecule type" value="Genomic_DNA"/>
</dbReference>
<accession>S8DFW2</accession>
<organism evidence="11 12">
    <name type="scientific">Genlisea aurea</name>
    <dbReference type="NCBI Taxonomy" id="192259"/>
    <lineage>
        <taxon>Eukaryota</taxon>
        <taxon>Viridiplantae</taxon>
        <taxon>Streptophyta</taxon>
        <taxon>Embryophyta</taxon>
        <taxon>Tracheophyta</taxon>
        <taxon>Spermatophyta</taxon>
        <taxon>Magnoliopsida</taxon>
        <taxon>eudicotyledons</taxon>
        <taxon>Gunneridae</taxon>
        <taxon>Pentapetalae</taxon>
        <taxon>asterids</taxon>
        <taxon>lamiids</taxon>
        <taxon>Lamiales</taxon>
        <taxon>Lentibulariaceae</taxon>
        <taxon>Genlisea</taxon>
    </lineage>
</organism>
<comment type="function">
    <text evidence="8">Acts as a component of the translation initiation factor 2B (eIF2B) complex, which catalyzes the exchange of GDP for GTP on the eukaryotic initiation factor 2 (eIF2) complex gamma subunit. Its guanine nucleotide exchange factor activity is repressed when bound to eIF2 complex phosphorylated on the alpha subunit, thereby limiting the amount of methionyl-initiator methionine tRNA available to the ribosome and consequently global translation is repressed.</text>
</comment>
<name>S8DFW2_9LAMI</name>
<evidence type="ECO:0000313" key="11">
    <source>
        <dbReference type="EMBL" id="EPS58272.1"/>
    </source>
</evidence>
<dbReference type="GO" id="GO:0003743">
    <property type="term" value="F:translation initiation factor activity"/>
    <property type="evidence" value="ECO:0007669"/>
    <property type="project" value="UniProtKB-KW"/>
</dbReference>
<comment type="similarity">
    <text evidence="2">Belongs to the eIF-2B gamma/epsilon subunits family.</text>
</comment>
<dbReference type="GO" id="GO:0002183">
    <property type="term" value="P:cytoplasmic translational initiation"/>
    <property type="evidence" value="ECO:0007669"/>
    <property type="project" value="TreeGrafter"/>
</dbReference>
<sequence>SMDFQVVVLAGGFSKTLHPLVSKEVPKALLPVADRHVLSFVLELLEQNDIKNAIVVVEGESAALLISAWISAAFLDRLNVEVIAVPEDVGTAGALREIDIRLTAKDILVVSGDLVTDVAPGAVAAAHRRHDAAVTAMLCSVPVSGQSDSGSSSGKDKGKKTGRFNIIGLDPTNHFLLHLVAGGEVEEDIRIQKSILRAVGQMEIRSDLMDAHMYAFKRSVLLDVLRQKEHFHSLRRDVLPYLVQTQLVSFF</sequence>
<evidence type="ECO:0000256" key="3">
    <source>
        <dbReference type="ARBA" id="ARBA00022490"/>
    </source>
</evidence>
<comment type="subcellular location">
    <subcellularLocation>
        <location evidence="1">Cytoplasm</location>
        <location evidence="1">Cytosol</location>
    </subcellularLocation>
</comment>
<evidence type="ECO:0000256" key="7">
    <source>
        <dbReference type="ARBA" id="ARBA00044229"/>
    </source>
</evidence>